<evidence type="ECO:0000256" key="2">
    <source>
        <dbReference type="ARBA" id="ARBA00023186"/>
    </source>
</evidence>
<dbReference type="CDD" id="cd23163">
    <property type="entry name" value="Prefoldin_2"/>
    <property type="match status" value="1"/>
</dbReference>
<accession>A0A452FY33</accession>
<dbReference type="Ensembl" id="ENSCHIT00000037220.1">
    <property type="protein sequence ID" value="ENSCHIP00000029350.1"/>
    <property type="gene ID" value="ENSCHIG00000024518.1"/>
</dbReference>
<proteinExistence type="inferred from homology"/>
<dbReference type="GO" id="GO:0016272">
    <property type="term" value="C:prefoldin complex"/>
    <property type="evidence" value="ECO:0007669"/>
    <property type="project" value="InterPro"/>
</dbReference>
<keyword evidence="9" id="KW-1185">Reference proteome</keyword>
<dbReference type="PANTHER" id="PTHR13303">
    <property type="entry name" value="PREFOLDIN SUBUNIT 2"/>
    <property type="match status" value="1"/>
</dbReference>
<dbReference type="GO" id="GO:0005829">
    <property type="term" value="C:cytosol"/>
    <property type="evidence" value="ECO:0007669"/>
    <property type="project" value="UniProtKB-ARBA"/>
</dbReference>
<organism evidence="8 9">
    <name type="scientific">Capra hircus</name>
    <name type="common">Goat</name>
    <dbReference type="NCBI Taxonomy" id="9925"/>
    <lineage>
        <taxon>Eukaryota</taxon>
        <taxon>Metazoa</taxon>
        <taxon>Chordata</taxon>
        <taxon>Craniata</taxon>
        <taxon>Vertebrata</taxon>
        <taxon>Euteleostomi</taxon>
        <taxon>Mammalia</taxon>
        <taxon>Eutheria</taxon>
        <taxon>Laurasiatheria</taxon>
        <taxon>Artiodactyla</taxon>
        <taxon>Ruminantia</taxon>
        <taxon>Pecora</taxon>
        <taxon>Bovidae</taxon>
        <taxon>Caprinae</taxon>
        <taxon>Capra</taxon>
    </lineage>
</organism>
<reference evidence="8" key="3">
    <citation type="submission" date="2025-09" db="UniProtKB">
        <authorList>
            <consortium name="Ensembl"/>
        </authorList>
    </citation>
    <scope>IDENTIFICATION</scope>
</reference>
<dbReference type="EMBL" id="LWLT01000009">
    <property type="status" value="NOT_ANNOTATED_CDS"/>
    <property type="molecule type" value="Genomic_DNA"/>
</dbReference>
<reference evidence="8 9" key="1">
    <citation type="submission" date="2016-04" db="EMBL/GenBank/DDBJ databases">
        <title>Polished mammalian reference genomes with single-molecule sequencing and chromosome conformation capture applied to the Capra hircus genome.</title>
        <authorList>
            <person name="Bickhart D.M."/>
            <person name="Koren S."/>
            <person name="Rosen B."/>
            <person name="Hastie A."/>
            <person name="Liachko I."/>
            <person name="Sullivan S.T."/>
            <person name="Burton J."/>
            <person name="Sayre B.L."/>
            <person name="Huson H.J."/>
            <person name="Lee J."/>
            <person name="Lam E."/>
            <person name="Kelley C.M."/>
            <person name="Hutchison J.L."/>
            <person name="Zhou Y."/>
            <person name="Sun J."/>
            <person name="Crisa A."/>
            <person name="Schwartz J.C."/>
            <person name="Hammond J.A."/>
            <person name="Schroeder S.G."/>
            <person name="Liu G.E."/>
            <person name="Dunham M."/>
            <person name="Shendure J."/>
            <person name="Sonstegard T.S."/>
            <person name="Phillippy A.M."/>
            <person name="Van Tassell C.P."/>
            <person name="Smith T.P."/>
        </authorList>
    </citation>
    <scope>NUCLEOTIDE SEQUENCE [LARGE SCALE GENOMIC DNA]</scope>
</reference>
<dbReference type="GO" id="GO:0051082">
    <property type="term" value="F:unfolded protein binding"/>
    <property type="evidence" value="ECO:0007669"/>
    <property type="project" value="InterPro"/>
</dbReference>
<comment type="subunit">
    <text evidence="4">Heterohexamer of two PFD-alpha type and four PFD-beta type subunits. Component of the PAQosome complex which is responsible for the biogenesis of several protein complexes and which consists of R2TP complex members RUVBL1, RUVBL2, RPAP3 and PIH1D1, URI complex members PFDN2, PFDN6, PDRG1, UXT and URI1 as well as ASDURF, POLR2E and DNAAF10/WDR92. Interacts with URI1; the interaction is phosphorylation-dependent and occurs in a growth-dependent manner.</text>
</comment>
<sequence>MAENGGRAGKSSRSGMGKGAVSAEQVTAGFRRLRQEQQGLASKAAELEMELDEHGLVIDTLKEADETLKCYRMVGGVLVLPALENYKEQIQKTTETLAQQLQAKGKELNELRVKHNLRLTGEDEKRAAKENSEGAGANASSAGVLAS</sequence>
<dbReference type="GeneTree" id="ENSGT00390000009272"/>
<dbReference type="InterPro" id="IPR009053">
    <property type="entry name" value="Prefoldin"/>
</dbReference>
<keyword evidence="6" id="KW-0175">Coiled coil</keyword>
<evidence type="ECO:0000313" key="9">
    <source>
        <dbReference type="Proteomes" id="UP000291000"/>
    </source>
</evidence>
<reference evidence="8" key="2">
    <citation type="submission" date="2025-08" db="UniProtKB">
        <authorList>
            <consortium name="Ensembl"/>
        </authorList>
    </citation>
    <scope>IDENTIFICATION</scope>
</reference>
<dbReference type="SUPFAM" id="SSF46579">
    <property type="entry name" value="Prefoldin"/>
    <property type="match status" value="1"/>
</dbReference>
<comment type="similarity">
    <text evidence="1">Belongs to the prefoldin subunit beta family.</text>
</comment>
<feature type="region of interest" description="Disordered" evidence="7">
    <location>
        <begin position="118"/>
        <end position="147"/>
    </location>
</feature>
<protein>
    <recommendedName>
        <fullName evidence="5">Prefoldin subunit 2</fullName>
    </recommendedName>
</protein>
<evidence type="ECO:0000256" key="3">
    <source>
        <dbReference type="ARBA" id="ARBA00024667"/>
    </source>
</evidence>
<evidence type="ECO:0000256" key="7">
    <source>
        <dbReference type="SAM" id="MobiDB-lite"/>
    </source>
</evidence>
<name>A0A452FY33_CAPHI</name>
<dbReference type="STRING" id="9925.ENSCHIP00000029350"/>
<dbReference type="GO" id="GO:0006457">
    <property type="term" value="P:protein folding"/>
    <property type="evidence" value="ECO:0007669"/>
    <property type="project" value="InterPro"/>
</dbReference>
<dbReference type="FunFam" id="1.10.287.370:FF:000002">
    <property type="entry name" value="Prefoldin subunit 2"/>
    <property type="match status" value="1"/>
</dbReference>
<dbReference type="InterPro" id="IPR002777">
    <property type="entry name" value="PFD_beta-like"/>
</dbReference>
<feature type="coiled-coil region" evidence="6">
    <location>
        <begin position="30"/>
        <end position="103"/>
    </location>
</feature>
<feature type="region of interest" description="Disordered" evidence="7">
    <location>
        <begin position="1"/>
        <end position="23"/>
    </location>
</feature>
<dbReference type="AlphaFoldDB" id="A0A452FY33"/>
<feature type="compositionally biased region" description="Low complexity" evidence="7">
    <location>
        <begin position="133"/>
        <end position="147"/>
    </location>
</feature>
<feature type="compositionally biased region" description="Basic and acidic residues" evidence="7">
    <location>
        <begin position="120"/>
        <end position="132"/>
    </location>
</feature>
<evidence type="ECO:0000256" key="4">
    <source>
        <dbReference type="ARBA" id="ARBA00066061"/>
    </source>
</evidence>
<dbReference type="OMA" id="TNDLREH"/>
<comment type="function">
    <text evidence="3">Binds specifically to cytosolic chaperonin (c-CPN) and transfers target proteins to it. Binds to nascent polypeptide chain and promotes folding in an environment in which there are many competing pathways for nonnative proteins.</text>
</comment>
<evidence type="ECO:0000256" key="1">
    <source>
        <dbReference type="ARBA" id="ARBA00008045"/>
    </source>
</evidence>
<dbReference type="Proteomes" id="UP000291000">
    <property type="component" value="Chromosome 11"/>
</dbReference>
<evidence type="ECO:0000256" key="6">
    <source>
        <dbReference type="SAM" id="Coils"/>
    </source>
</evidence>
<evidence type="ECO:0000313" key="8">
    <source>
        <dbReference type="Ensembl" id="ENSCHIP00000029350.1"/>
    </source>
</evidence>
<keyword evidence="2" id="KW-0143">Chaperone</keyword>
<dbReference type="Pfam" id="PF01920">
    <property type="entry name" value="Prefoldin_2"/>
    <property type="match status" value="1"/>
</dbReference>
<evidence type="ECO:0000256" key="5">
    <source>
        <dbReference type="ARBA" id="ARBA00067448"/>
    </source>
</evidence>
<dbReference type="InterPro" id="IPR027235">
    <property type="entry name" value="PFD2"/>
</dbReference>
<dbReference type="Gene3D" id="1.10.287.370">
    <property type="match status" value="1"/>
</dbReference>